<dbReference type="EMBL" id="OU015584">
    <property type="protein sequence ID" value="CAG5087547.1"/>
    <property type="molecule type" value="Genomic_DNA"/>
</dbReference>
<evidence type="ECO:0000313" key="2">
    <source>
        <dbReference type="Proteomes" id="UP000683507"/>
    </source>
</evidence>
<accession>A0A916JR86</accession>
<dbReference type="Proteomes" id="UP000683507">
    <property type="component" value="Chromosome"/>
</dbReference>
<reference evidence="1" key="1">
    <citation type="submission" date="2021-04" db="EMBL/GenBank/DDBJ databases">
        <authorList>
            <person name="Rodrigo-Torres L."/>
            <person name="Arahal R. D."/>
            <person name="Lucena T."/>
        </authorList>
    </citation>
    <scope>NUCLEOTIDE SEQUENCE</scope>
    <source>
        <strain evidence="1">AS29M-1</strain>
    </source>
</reference>
<dbReference type="AlphaFoldDB" id="A0A916JR86"/>
<evidence type="ECO:0000313" key="1">
    <source>
        <dbReference type="EMBL" id="CAG5087547.1"/>
    </source>
</evidence>
<sequence length="1009" mass="115503">MLLVTTSLLAQENLEIVAKGKKQGVKNSTKDSWLIPMGKHKVMEPFQNLFLKIDMKNRTVQGFYQDQFLKRTTEIKSQQFFGDYNDYSRSLRFENITLNVEDHSITKPKFRSSLRGLSGPGAGFFGELLITASNMDSTDLSNIEVLDHKGNLVERFDKVLYSIEGNKLLIGRTTPKTDYDGSGAPYSVEKVEVFTIQRESLKLKDSYTTKDETMHQRVLYHIYGYSYEPIYDAERIDYENLLNTDYKADSSAKYQLILGTGAGILFANKDQQYHFSVNGEWEKVGESLFFKDNYEYGYNGYFSLENKEGVSIINSGVANQKVLAFDHNANQIYDENGYEVYYEEPDVQMGGVWSWEENTWIVPNEYADVILLNDKYVAQRFNFSTSEESQFELDKETQIDVFDLDGTKIASLKSPSEEEVLSKIYSGADIKEIPNSYNMYRVISKGNSALVDYSSDVRYAYEVASFKDGLIQGTYNTSMGSYYTFKDDKFFWNSYDVEMGVTTKELTTDFEVIVHIENDGYGFSTKTIKNKRELEVDRIITGIEVINNNQVIIYNNTYPSTFEKWNEFGEPGRFYDENGNEYYMFYYDSEGTSETGLWNLEMAQWDIKPAYFKIIPSSSGFVALKRSDVVNGEIIEEDDSKLIKSKEYFPVGDSISLDLYNKDLKLTANNLSPDEFLNSPKNFHYLVEGEHKLGKCIRKPTLVDEKNGVYDTYNDFWFKGENGISIVKKDPLQYSAELLVRDADWVYQSNYYLYAIRNDSLIIKDNSQLQLEGAVALPIGDEFEIYETANGVIISTDNGVFMVPATEVGSLTLEESDEVAPENFMIKIVGSATEIICQSFVKEDVFFFDEVYFDDNMATIKQRNDFVWTKQGSNWEIKMNANTITQTPFGFVLDYTFDVGFVKLSDEQNTPANELYTVDYQRIEGLEIDSYYSCKQVEGKEDLFVIYYGDKLRPELSGIISADGKVAIEACDYEINGNELKYSPCSWDGFGGIKFDPDGNPVVKTVELK</sequence>
<gene>
    <name evidence="1" type="ORF">CRYO30217_03510</name>
</gene>
<keyword evidence="2" id="KW-1185">Reference proteome</keyword>
<protein>
    <submittedName>
        <fullName evidence="1">Uncharacterized protein</fullName>
    </submittedName>
</protein>
<organism evidence="1 2">
    <name type="scientific">Parvicella tangerina</name>
    <dbReference type="NCBI Taxonomy" id="2829795"/>
    <lineage>
        <taxon>Bacteria</taxon>
        <taxon>Pseudomonadati</taxon>
        <taxon>Bacteroidota</taxon>
        <taxon>Flavobacteriia</taxon>
        <taxon>Flavobacteriales</taxon>
        <taxon>Parvicellaceae</taxon>
        <taxon>Parvicella</taxon>
    </lineage>
</organism>
<dbReference type="KEGG" id="ptan:CRYO30217_03510"/>
<proteinExistence type="predicted"/>
<name>A0A916JR86_9FLAO</name>